<comment type="subcellular location">
    <subcellularLocation>
        <location evidence="1">Nucleus</location>
    </subcellularLocation>
</comment>
<dbReference type="InterPro" id="IPR013083">
    <property type="entry name" value="Znf_RING/FYVE/PHD"/>
</dbReference>
<dbReference type="GO" id="GO:0007095">
    <property type="term" value="P:mitotic G2 DNA damage checkpoint signaling"/>
    <property type="evidence" value="ECO:0007669"/>
    <property type="project" value="TreeGrafter"/>
</dbReference>
<keyword evidence="6" id="KW-0175">Coiled coil</keyword>
<feature type="coiled-coil region" evidence="6">
    <location>
        <begin position="483"/>
        <end position="510"/>
    </location>
</feature>
<keyword evidence="5" id="KW-0539">Nucleus</keyword>
<dbReference type="AlphaFoldDB" id="A0A2J8REN1"/>
<dbReference type="SUPFAM" id="SSF57850">
    <property type="entry name" value="RING/U-box"/>
    <property type="match status" value="1"/>
</dbReference>
<dbReference type="Gene3D" id="3.30.40.10">
    <property type="entry name" value="Zinc/RING finger domain, C3HC4 (zinc finger)"/>
    <property type="match status" value="1"/>
</dbReference>
<dbReference type="GO" id="GO:0043009">
    <property type="term" value="P:chordate embryonic development"/>
    <property type="evidence" value="ECO:0007669"/>
    <property type="project" value="TreeGrafter"/>
</dbReference>
<evidence type="ECO:0000256" key="7">
    <source>
        <dbReference type="SAM" id="MobiDB-lite"/>
    </source>
</evidence>
<evidence type="ECO:0000256" key="4">
    <source>
        <dbReference type="ARBA" id="ARBA00023204"/>
    </source>
</evidence>
<dbReference type="PANTHER" id="PTHR13763:SF0">
    <property type="entry name" value="BREAST CANCER TYPE 1 SUSCEPTIBILITY PROTEIN"/>
    <property type="match status" value="1"/>
</dbReference>
<keyword evidence="2" id="KW-0677">Repeat</keyword>
<comment type="caution">
    <text evidence="8">The sequence shown here is derived from an EMBL/GenBank/DDBJ whole genome shotgun (WGS) entry which is preliminary data.</text>
</comment>
<gene>
    <name evidence="8" type="ORF">CR201_G0051415</name>
</gene>
<feature type="compositionally biased region" description="Polar residues" evidence="7">
    <location>
        <begin position="531"/>
        <end position="555"/>
    </location>
</feature>
<organism evidence="8">
    <name type="scientific">Pongo abelii</name>
    <name type="common">Sumatran orangutan</name>
    <name type="synonym">Pongo pygmaeus abelii</name>
    <dbReference type="NCBI Taxonomy" id="9601"/>
    <lineage>
        <taxon>Eukaryota</taxon>
        <taxon>Metazoa</taxon>
        <taxon>Chordata</taxon>
        <taxon>Craniata</taxon>
        <taxon>Vertebrata</taxon>
        <taxon>Euteleostomi</taxon>
        <taxon>Mammalia</taxon>
        <taxon>Eutheria</taxon>
        <taxon>Euarchontoglires</taxon>
        <taxon>Primates</taxon>
        <taxon>Haplorrhini</taxon>
        <taxon>Catarrhini</taxon>
        <taxon>Hominidae</taxon>
        <taxon>Pongo</taxon>
    </lineage>
</organism>
<evidence type="ECO:0000256" key="5">
    <source>
        <dbReference type="ARBA" id="ARBA00023242"/>
    </source>
</evidence>
<accession>A0A2J8REN1</accession>
<feature type="compositionally biased region" description="Acidic residues" evidence="7">
    <location>
        <begin position="428"/>
        <end position="446"/>
    </location>
</feature>
<evidence type="ECO:0000256" key="6">
    <source>
        <dbReference type="SAM" id="Coils"/>
    </source>
</evidence>
<feature type="compositionally biased region" description="Polar residues" evidence="7">
    <location>
        <begin position="223"/>
        <end position="236"/>
    </location>
</feature>
<feature type="region of interest" description="Disordered" evidence="7">
    <location>
        <begin position="262"/>
        <end position="302"/>
    </location>
</feature>
<dbReference type="EMBL" id="NDHI03003706">
    <property type="protein sequence ID" value="PNJ06981.1"/>
    <property type="molecule type" value="Genomic_DNA"/>
</dbReference>
<feature type="region of interest" description="Disordered" evidence="7">
    <location>
        <begin position="527"/>
        <end position="592"/>
    </location>
</feature>
<feature type="non-terminal residue" evidence="8">
    <location>
        <position position="643"/>
    </location>
</feature>
<dbReference type="GO" id="GO:0000724">
    <property type="term" value="P:double-strand break repair via homologous recombination"/>
    <property type="evidence" value="ECO:0007669"/>
    <property type="project" value="TreeGrafter"/>
</dbReference>
<dbReference type="GO" id="GO:0070531">
    <property type="term" value="C:BRCA1-A complex"/>
    <property type="evidence" value="ECO:0007669"/>
    <property type="project" value="TreeGrafter"/>
</dbReference>
<evidence type="ECO:0000256" key="1">
    <source>
        <dbReference type="ARBA" id="ARBA00004123"/>
    </source>
</evidence>
<dbReference type="InterPro" id="IPR031099">
    <property type="entry name" value="BRCA1-associated"/>
</dbReference>
<dbReference type="PANTHER" id="PTHR13763">
    <property type="entry name" value="BREAST CANCER TYPE 1 SUSCEPTIBILITY PROTEIN BRCA1"/>
    <property type="match status" value="1"/>
</dbReference>
<dbReference type="GO" id="GO:0031436">
    <property type="term" value="C:BRCA1-BARD1 complex"/>
    <property type="evidence" value="ECO:0007669"/>
    <property type="project" value="TreeGrafter"/>
</dbReference>
<feature type="compositionally biased region" description="Basic and acidic residues" evidence="7">
    <location>
        <begin position="202"/>
        <end position="217"/>
    </location>
</feature>
<protein>
    <submittedName>
        <fullName evidence="8">BRCA1 isoform 25</fullName>
    </submittedName>
</protein>
<dbReference type="GO" id="GO:0045944">
    <property type="term" value="P:positive regulation of transcription by RNA polymerase II"/>
    <property type="evidence" value="ECO:0007669"/>
    <property type="project" value="TreeGrafter"/>
</dbReference>
<dbReference type="PIRSF" id="PIRSF001734">
    <property type="entry name" value="BRCA1"/>
    <property type="match status" value="1"/>
</dbReference>
<proteinExistence type="predicted"/>
<sequence length="643" mass="71650">FCMLKLLNQKKGPSQCPLCKNDITKRSLQESTRFSQLVEELLKIICAFQLDTGLQYANSYNFAKKENNSPEHLKDEVSIIQSMGYRNRAKRLLQSEPENPSLETSPSVQLSNLGTVRTLRTKQRIQPQKKSVYIELGSDSSEDTVNKATYCSVGDQELLQITPQGTSDEISLDSAKKAACEFSETDVTNTEHHQPSNNDLNTTEKRATERHPEKYQDNLEQPMRSSHASQVCSETPNDLLDDGEIKEDTSFAENDIKESSAVFSKSVQRGELSRSPSPFTHTHLAQGYRRGAKKLESSEENLSSEDEELPCFQHLLFGKVSNIPSQSTRHSTVATECLSKNTEENLLSLKNSLNDYSNQVILVKASQEHHLSEETKCSASLFSSQCSELEDLTANTNTQDRFFIGSSKQMRHQSESQGVGLSDKELVSDDEERGTDLEENNQEEQGVDSNLGEAASGYESETSVSEDCSGLSSQSDILTTQQRDTMQDNLIKLQQEMAELEAVLEQHGSQPSNSYPSIISDSSALEDLRNPEQSTSEKVLTSQKSSEYPISQNPEGLSADKFEVSADSSTNKNKEPGVERSSPSKCPSLDDRWYMHSCSGSLQNGNYPSQEELIKVVDVEKQQLEESGPHDLTEPSYLPRQDL</sequence>
<feature type="compositionally biased region" description="Basic and acidic residues" evidence="7">
    <location>
        <begin position="620"/>
        <end position="633"/>
    </location>
</feature>
<reference evidence="8" key="1">
    <citation type="submission" date="2017-12" db="EMBL/GenBank/DDBJ databases">
        <title>High-resolution comparative analysis of great ape genomes.</title>
        <authorList>
            <person name="Pollen A."/>
            <person name="Hastie A."/>
            <person name="Hormozdiari F."/>
            <person name="Dougherty M."/>
            <person name="Liu R."/>
            <person name="Chaisson M."/>
            <person name="Hoppe E."/>
            <person name="Hill C."/>
            <person name="Pang A."/>
            <person name="Hillier L."/>
            <person name="Baker C."/>
            <person name="Armstrong J."/>
            <person name="Shendure J."/>
            <person name="Paten B."/>
            <person name="Wilson R."/>
            <person name="Chao H."/>
            <person name="Schneider V."/>
            <person name="Ventura M."/>
            <person name="Kronenberg Z."/>
            <person name="Murali S."/>
            <person name="Gordon D."/>
            <person name="Cantsilieris S."/>
            <person name="Munson K."/>
            <person name="Nelson B."/>
            <person name="Raja A."/>
            <person name="Underwood J."/>
            <person name="Diekhans M."/>
            <person name="Fiddes I."/>
            <person name="Haussler D."/>
            <person name="Eichler E."/>
        </authorList>
    </citation>
    <scope>NUCLEOTIDE SEQUENCE [LARGE SCALE GENOMIC DNA]</scope>
    <source>
        <strain evidence="8">Susie</strain>
    </source>
</reference>
<keyword evidence="4" id="KW-0234">DNA repair</keyword>
<feature type="region of interest" description="Disordered" evidence="7">
    <location>
        <begin position="620"/>
        <end position="643"/>
    </location>
</feature>
<evidence type="ECO:0000256" key="2">
    <source>
        <dbReference type="ARBA" id="ARBA00022737"/>
    </source>
</evidence>
<dbReference type="GO" id="GO:0004842">
    <property type="term" value="F:ubiquitin-protein transferase activity"/>
    <property type="evidence" value="ECO:0007669"/>
    <property type="project" value="TreeGrafter"/>
</dbReference>
<evidence type="ECO:0000313" key="8">
    <source>
        <dbReference type="EMBL" id="PNJ06981.1"/>
    </source>
</evidence>
<name>A0A2J8REN1_PONAB</name>
<feature type="region of interest" description="Disordered" evidence="7">
    <location>
        <begin position="408"/>
        <end position="480"/>
    </location>
</feature>
<feature type="non-terminal residue" evidence="8">
    <location>
        <position position="1"/>
    </location>
</feature>
<feature type="region of interest" description="Disordered" evidence="7">
    <location>
        <begin position="185"/>
        <end position="243"/>
    </location>
</feature>
<feature type="compositionally biased region" description="Polar residues" evidence="7">
    <location>
        <begin position="459"/>
        <end position="480"/>
    </location>
</feature>
<evidence type="ECO:0000256" key="3">
    <source>
        <dbReference type="ARBA" id="ARBA00022763"/>
    </source>
</evidence>
<keyword evidence="3" id="KW-0227">DNA damage</keyword>